<dbReference type="EMBL" id="PDCK01000043">
    <property type="protein sequence ID" value="PRQ32068.1"/>
    <property type="molecule type" value="Genomic_DNA"/>
</dbReference>
<dbReference type="InterPro" id="IPR000719">
    <property type="entry name" value="Prot_kinase_dom"/>
</dbReference>
<keyword evidence="6 16" id="KW-0812">Transmembrane</keyword>
<dbReference type="PANTHER" id="PTHR45974:SF266">
    <property type="entry name" value="LEUCINE-RICH REPEAT RECEPTOR PROTEIN KINASE HPCA1"/>
    <property type="match status" value="1"/>
</dbReference>
<evidence type="ECO:0000256" key="6">
    <source>
        <dbReference type="ARBA" id="ARBA00022692"/>
    </source>
</evidence>
<evidence type="ECO:0000256" key="7">
    <source>
        <dbReference type="ARBA" id="ARBA00022729"/>
    </source>
</evidence>
<dbReference type="InterPro" id="IPR001611">
    <property type="entry name" value="Leu-rich_rpt"/>
</dbReference>
<evidence type="ECO:0000256" key="13">
    <source>
        <dbReference type="ARBA" id="ARBA00023136"/>
    </source>
</evidence>
<feature type="domain" description="Protein kinase" evidence="17">
    <location>
        <begin position="590"/>
        <end position="863"/>
    </location>
</feature>
<dbReference type="OMA" id="WIGIICI"/>
<dbReference type="SUPFAM" id="SSF56112">
    <property type="entry name" value="Protein kinase-like (PK-like)"/>
    <property type="match status" value="1"/>
</dbReference>
<keyword evidence="8" id="KW-0677">Repeat</keyword>
<dbReference type="AlphaFoldDB" id="A0A2P6QD08"/>
<sequence length="905" mass="98408">MTLRDEWGINPPSWVGSDPCGDWEGITCTNSQITAITLADMGLKGGLPSDIETLSELQILNLAFNENLKGQLPASIGNLTKLNTVILDGCRFSGPIPATIGSLKQLSYLSLKNNRFSGPIPPSIGNLANLVFLDLSDNRLGDSIPVSNGTAPGLDMLNKTKHFHFSNNQLSGSIPPQLFSSNMPLIHLIFDRNNFTGSIPSTLGLVKTLEAVRLDRNSLSGSVPTSLRNLTNVSELHLSNNKLTGPVPNLTLMDSLNYVDMSNNTFDASDIPNWFSTLKFLTTLMMENTGLQGQVPQALFSLQNLETVILKNNSLNGTLDIGTNYGDQLNLIDLQKNNIANLAPIDEGSNYTLILVDNPICEGSQNNMAKNYCNVSPPNSSISTTPSNCADCSSGQVASPNCKCASPYTRTLVFLFVSFSNLDDVNYYKALSDNLTRSFQSKNLPVDSVSLSHPSWSSSYQLEIIIEIFPSGDQVSFNQTESSAITSVISNQTLEGRPNSFGPYSFLVLYTNSGGSNKAVIIGTAIGGSVLLSLLVLVGLYALHQKRKADESLSGSILLTGISNSSASGPQLKGARLFSFEELKKCTDGFSEANDIGSGGYGQVYKGILPTGQMAAIKRAKRESLQGGVEFKAEVELLSRVHHKNLVGLVGFCFEQGEQILVYEYVPNGDLRDSLSGKSGIRLDWTRRLQVALGAARGLAYLHEHANPTIIHRDIKSNNILLDKDLNAKVADFGLSKSIADSGMDHLSTQVKGTLGYLDPEYFMTQQLTDKSDVYSFGVVMLELITARRPIMQGNYIVKVVQMTMDKSKDLYNLDDILDPFIGLGTELKGVEMFVDLAMSCVEELRDKRPRMGEVVKQIENIIQIAALNAGTNPLSTSASYEEYECKDSTEDGYSRPFDYSGKGF</sequence>
<dbReference type="FunFam" id="1.10.510.10:FF:000453">
    <property type="entry name" value="LRR receptor-like serine/threonine-protein kinase HSL2"/>
    <property type="match status" value="1"/>
</dbReference>
<evidence type="ECO:0000256" key="2">
    <source>
        <dbReference type="ARBA" id="ARBA00012513"/>
    </source>
</evidence>
<name>A0A2P6QD08_ROSCH</name>
<comment type="caution">
    <text evidence="18">The sequence shown here is derived from an EMBL/GenBank/DDBJ whole genome shotgun (WGS) entry which is preliminary data.</text>
</comment>
<dbReference type="SUPFAM" id="SSF52058">
    <property type="entry name" value="L domain-like"/>
    <property type="match status" value="2"/>
</dbReference>
<dbReference type="CDD" id="cd14066">
    <property type="entry name" value="STKc_IRAK"/>
    <property type="match status" value="1"/>
</dbReference>
<comment type="subcellular location">
    <subcellularLocation>
        <location evidence="1">Membrane</location>
        <topology evidence="1">Single-pass membrane protein</topology>
    </subcellularLocation>
</comment>
<dbReference type="FunFam" id="3.80.10.10:FF:000363">
    <property type="entry name" value="Leucine-rich repeat family protein"/>
    <property type="match status" value="1"/>
</dbReference>
<dbReference type="Gene3D" id="3.80.10.10">
    <property type="entry name" value="Ribonuclease Inhibitor"/>
    <property type="match status" value="3"/>
</dbReference>
<dbReference type="Gene3D" id="1.10.510.10">
    <property type="entry name" value="Transferase(Phosphotransferase) domain 1"/>
    <property type="match status" value="1"/>
</dbReference>
<keyword evidence="11 15" id="KW-0067">ATP-binding</keyword>
<evidence type="ECO:0000256" key="14">
    <source>
        <dbReference type="ARBA" id="ARBA00023180"/>
    </source>
</evidence>
<dbReference type="Pfam" id="PF00560">
    <property type="entry name" value="LRR_1"/>
    <property type="match status" value="2"/>
</dbReference>
<dbReference type="Proteomes" id="UP000238479">
    <property type="component" value="Chromosome 5"/>
</dbReference>
<feature type="binding site" evidence="15">
    <location>
        <position position="618"/>
    </location>
    <ligand>
        <name>ATP</name>
        <dbReference type="ChEBI" id="CHEBI:30616"/>
    </ligand>
</feature>
<evidence type="ECO:0000256" key="10">
    <source>
        <dbReference type="ARBA" id="ARBA00022777"/>
    </source>
</evidence>
<dbReference type="GO" id="GO:0005524">
    <property type="term" value="F:ATP binding"/>
    <property type="evidence" value="ECO:0007669"/>
    <property type="project" value="UniProtKB-UniRule"/>
</dbReference>
<keyword evidence="13 16" id="KW-0472">Membrane</keyword>
<dbReference type="EC" id="2.7.11.1" evidence="2"/>
<proteinExistence type="predicted"/>
<evidence type="ECO:0000313" key="19">
    <source>
        <dbReference type="Proteomes" id="UP000238479"/>
    </source>
</evidence>
<feature type="transmembrane region" description="Helical" evidence="16">
    <location>
        <begin position="519"/>
        <end position="543"/>
    </location>
</feature>
<keyword evidence="7" id="KW-0732">Signal</keyword>
<keyword evidence="19" id="KW-1185">Reference proteome</keyword>
<dbReference type="FunFam" id="3.80.10.10:FF:000542">
    <property type="entry name" value="Leucine-rich repeat protein kinase family protein"/>
    <property type="match status" value="1"/>
</dbReference>
<keyword evidence="3" id="KW-0723">Serine/threonine-protein kinase</keyword>
<protein>
    <recommendedName>
        <fullName evidence="2">non-specific serine/threonine protein kinase</fullName>
        <ecNumber evidence="2">2.7.11.1</ecNumber>
    </recommendedName>
</protein>
<dbReference type="SMART" id="SM00220">
    <property type="entry name" value="S_TKc"/>
    <property type="match status" value="1"/>
</dbReference>
<evidence type="ECO:0000256" key="8">
    <source>
        <dbReference type="ARBA" id="ARBA00022737"/>
    </source>
</evidence>
<reference evidence="18 19" key="1">
    <citation type="journal article" date="2018" name="Nat. Genet.">
        <title>The Rosa genome provides new insights in the design of modern roses.</title>
        <authorList>
            <person name="Bendahmane M."/>
        </authorList>
    </citation>
    <scope>NUCLEOTIDE SEQUENCE [LARGE SCALE GENOMIC DNA]</scope>
    <source>
        <strain evidence="19">cv. Old Blush</strain>
    </source>
</reference>
<gene>
    <name evidence="18" type="ORF">RchiOBHm_Chr5g0042271</name>
</gene>
<dbReference type="GO" id="GO:0016020">
    <property type="term" value="C:membrane"/>
    <property type="evidence" value="ECO:0007669"/>
    <property type="project" value="UniProtKB-SubCell"/>
</dbReference>
<keyword evidence="5 18" id="KW-0808">Transferase</keyword>
<evidence type="ECO:0000256" key="11">
    <source>
        <dbReference type="ARBA" id="ARBA00022840"/>
    </source>
</evidence>
<keyword evidence="14" id="KW-0325">Glycoprotein</keyword>
<evidence type="ECO:0000256" key="1">
    <source>
        <dbReference type="ARBA" id="ARBA00004167"/>
    </source>
</evidence>
<dbReference type="PROSITE" id="PS00107">
    <property type="entry name" value="PROTEIN_KINASE_ATP"/>
    <property type="match status" value="1"/>
</dbReference>
<evidence type="ECO:0000313" key="18">
    <source>
        <dbReference type="EMBL" id="PRQ32068.1"/>
    </source>
</evidence>
<evidence type="ECO:0000256" key="5">
    <source>
        <dbReference type="ARBA" id="ARBA00022679"/>
    </source>
</evidence>
<dbReference type="PROSITE" id="PS00108">
    <property type="entry name" value="PROTEIN_KINASE_ST"/>
    <property type="match status" value="1"/>
</dbReference>
<dbReference type="InterPro" id="IPR032675">
    <property type="entry name" value="LRR_dom_sf"/>
</dbReference>
<dbReference type="InterPro" id="IPR017441">
    <property type="entry name" value="Protein_kinase_ATP_BS"/>
</dbReference>
<organism evidence="18 19">
    <name type="scientific">Rosa chinensis</name>
    <name type="common">China rose</name>
    <dbReference type="NCBI Taxonomy" id="74649"/>
    <lineage>
        <taxon>Eukaryota</taxon>
        <taxon>Viridiplantae</taxon>
        <taxon>Streptophyta</taxon>
        <taxon>Embryophyta</taxon>
        <taxon>Tracheophyta</taxon>
        <taxon>Spermatophyta</taxon>
        <taxon>Magnoliopsida</taxon>
        <taxon>eudicotyledons</taxon>
        <taxon>Gunneridae</taxon>
        <taxon>Pentapetalae</taxon>
        <taxon>rosids</taxon>
        <taxon>fabids</taxon>
        <taxon>Rosales</taxon>
        <taxon>Rosaceae</taxon>
        <taxon>Rosoideae</taxon>
        <taxon>Rosoideae incertae sedis</taxon>
        <taxon>Rosa</taxon>
    </lineage>
</organism>
<keyword evidence="4" id="KW-0433">Leucine-rich repeat</keyword>
<keyword evidence="9 15" id="KW-0547">Nucleotide-binding</keyword>
<evidence type="ECO:0000256" key="15">
    <source>
        <dbReference type="PROSITE-ProRule" id="PRU10141"/>
    </source>
</evidence>
<dbReference type="PANTHER" id="PTHR45974">
    <property type="entry name" value="RECEPTOR-LIKE PROTEIN 55"/>
    <property type="match status" value="1"/>
</dbReference>
<evidence type="ECO:0000259" key="17">
    <source>
        <dbReference type="PROSITE" id="PS50011"/>
    </source>
</evidence>
<dbReference type="GO" id="GO:0004674">
    <property type="term" value="F:protein serine/threonine kinase activity"/>
    <property type="evidence" value="ECO:0007669"/>
    <property type="project" value="UniProtKB-KW"/>
</dbReference>
<dbReference type="Gene3D" id="3.30.200.20">
    <property type="entry name" value="Phosphorylase Kinase, domain 1"/>
    <property type="match status" value="1"/>
</dbReference>
<dbReference type="FunFam" id="3.30.200.20:FF:000162">
    <property type="entry name" value="Adenine nucleotide alpha hydrolase-like domain kinase"/>
    <property type="match status" value="1"/>
</dbReference>
<evidence type="ECO:0000256" key="9">
    <source>
        <dbReference type="ARBA" id="ARBA00022741"/>
    </source>
</evidence>
<dbReference type="InterPro" id="IPR011009">
    <property type="entry name" value="Kinase-like_dom_sf"/>
</dbReference>
<keyword evidence="12 16" id="KW-1133">Transmembrane helix</keyword>
<evidence type="ECO:0000256" key="4">
    <source>
        <dbReference type="ARBA" id="ARBA00022614"/>
    </source>
</evidence>
<keyword evidence="10" id="KW-0418">Kinase</keyword>
<dbReference type="PROSITE" id="PS50011">
    <property type="entry name" value="PROTEIN_KINASE_DOM"/>
    <property type="match status" value="1"/>
</dbReference>
<dbReference type="InterPro" id="IPR008271">
    <property type="entry name" value="Ser/Thr_kinase_AS"/>
</dbReference>
<dbReference type="InterPro" id="IPR001245">
    <property type="entry name" value="Ser-Thr/Tyr_kinase_cat_dom"/>
</dbReference>
<accession>A0A2P6QD08</accession>
<evidence type="ECO:0000256" key="16">
    <source>
        <dbReference type="SAM" id="Phobius"/>
    </source>
</evidence>
<evidence type="ECO:0000256" key="3">
    <source>
        <dbReference type="ARBA" id="ARBA00022527"/>
    </source>
</evidence>
<dbReference type="Pfam" id="PF07714">
    <property type="entry name" value="PK_Tyr_Ser-Thr"/>
    <property type="match status" value="1"/>
</dbReference>
<evidence type="ECO:0000256" key="12">
    <source>
        <dbReference type="ARBA" id="ARBA00022989"/>
    </source>
</evidence>
<dbReference type="Gramene" id="PRQ32068">
    <property type="protein sequence ID" value="PRQ32068"/>
    <property type="gene ID" value="RchiOBHm_Chr5g0042271"/>
</dbReference>